<protein>
    <recommendedName>
        <fullName evidence="1">Outer membrane channel protein CpnT-like N-terminal domain-containing protein</fullName>
    </recommendedName>
</protein>
<evidence type="ECO:0000313" key="2">
    <source>
        <dbReference type="EMBL" id="GGH47773.1"/>
    </source>
</evidence>
<dbReference type="Pfam" id="PF25547">
    <property type="entry name" value="WXG100_2"/>
    <property type="match status" value="1"/>
</dbReference>
<dbReference type="SUPFAM" id="SSF140453">
    <property type="entry name" value="EsxAB dimer-like"/>
    <property type="match status" value="1"/>
</dbReference>
<gene>
    <name evidence="2" type="ORF">GCM10010921_24760</name>
</gene>
<dbReference type="Proteomes" id="UP000657592">
    <property type="component" value="Unassembled WGS sequence"/>
</dbReference>
<reference evidence="2" key="2">
    <citation type="submission" date="2020-09" db="EMBL/GenBank/DDBJ databases">
        <authorList>
            <person name="Sun Q."/>
            <person name="Zhou Y."/>
        </authorList>
    </citation>
    <scope>NUCLEOTIDE SEQUENCE</scope>
    <source>
        <strain evidence="2">CGMCC 1.15794</strain>
    </source>
</reference>
<organism evidence="2 3">
    <name type="scientific">Microbacterium album</name>
    <dbReference type="NCBI Taxonomy" id="2053191"/>
    <lineage>
        <taxon>Bacteria</taxon>
        <taxon>Bacillati</taxon>
        <taxon>Actinomycetota</taxon>
        <taxon>Actinomycetes</taxon>
        <taxon>Micrococcales</taxon>
        <taxon>Microbacteriaceae</taxon>
        <taxon>Microbacterium</taxon>
    </lineage>
</organism>
<dbReference type="EMBL" id="BMJY01000012">
    <property type="protein sequence ID" value="GGH47773.1"/>
    <property type="molecule type" value="Genomic_DNA"/>
</dbReference>
<dbReference type="RefSeq" id="WP_188756607.1">
    <property type="nucleotide sequence ID" value="NZ_BMJY01000012.1"/>
</dbReference>
<dbReference type="AlphaFoldDB" id="A0A917IFA1"/>
<dbReference type="InterPro" id="IPR036689">
    <property type="entry name" value="ESAT-6-like_sf"/>
</dbReference>
<dbReference type="Gene3D" id="1.10.287.1060">
    <property type="entry name" value="ESAT-6-like"/>
    <property type="match status" value="1"/>
</dbReference>
<accession>A0A917IFA1</accession>
<proteinExistence type="predicted"/>
<evidence type="ECO:0000313" key="3">
    <source>
        <dbReference type="Proteomes" id="UP000657592"/>
    </source>
</evidence>
<feature type="domain" description="Outer membrane channel protein CpnT-like N-terminal" evidence="1">
    <location>
        <begin position="18"/>
        <end position="145"/>
    </location>
</feature>
<keyword evidence="3" id="KW-1185">Reference proteome</keyword>
<comment type="caution">
    <text evidence="2">The sequence shown here is derived from an EMBL/GenBank/DDBJ whole genome shotgun (WGS) entry which is preliminary data.</text>
</comment>
<dbReference type="InterPro" id="IPR057746">
    <property type="entry name" value="CpnT-like_N"/>
</dbReference>
<reference evidence="2" key="1">
    <citation type="journal article" date="2014" name="Int. J. Syst. Evol. Microbiol.">
        <title>Complete genome sequence of Corynebacterium casei LMG S-19264T (=DSM 44701T), isolated from a smear-ripened cheese.</title>
        <authorList>
            <consortium name="US DOE Joint Genome Institute (JGI-PGF)"/>
            <person name="Walter F."/>
            <person name="Albersmeier A."/>
            <person name="Kalinowski J."/>
            <person name="Ruckert C."/>
        </authorList>
    </citation>
    <scope>NUCLEOTIDE SEQUENCE</scope>
    <source>
        <strain evidence="2">CGMCC 1.15794</strain>
    </source>
</reference>
<sequence length="238" mass="24252">MAITVPGELDFVLDMLGYEWPNVDEDAVREAAALVRELRDDLQRTLDAMDARIAGELSAGFQSRAALAYLEAWTENRTQNMDALLGALPGVADGIELIADAVVALKTKVVAELAITAAQLAAAAATAVATAGVSVAANAAIIVARKKALDVVTELAVAEVVAQALGAVVEPLAGTIADLADAIVDAPLVSGGADVPAVDVDFAVMDAIADAMDECGAEQRAIGIAFASRVSALPIFAS</sequence>
<evidence type="ECO:0000259" key="1">
    <source>
        <dbReference type="Pfam" id="PF25547"/>
    </source>
</evidence>
<name>A0A917IFA1_9MICO</name>